<keyword evidence="3 9" id="KW-1003">Cell membrane</keyword>
<keyword evidence="8 9" id="KW-0472">Membrane</keyword>
<dbReference type="NCBIfam" id="TIGR01331">
    <property type="entry name" value="bisphos_cysQ"/>
    <property type="match status" value="1"/>
</dbReference>
<evidence type="ECO:0000256" key="3">
    <source>
        <dbReference type="ARBA" id="ARBA00022475"/>
    </source>
</evidence>
<dbReference type="FunFam" id="3.40.190.80:FF:000005">
    <property type="entry name" value="3'(2'),5'-bisphosphate nucleotidase CysQ"/>
    <property type="match status" value="1"/>
</dbReference>
<dbReference type="GO" id="GO:0000287">
    <property type="term" value="F:magnesium ion binding"/>
    <property type="evidence" value="ECO:0007669"/>
    <property type="project" value="UniProtKB-UniRule"/>
</dbReference>
<dbReference type="InterPro" id="IPR020583">
    <property type="entry name" value="Inositol_monoP_metal-BS"/>
</dbReference>
<feature type="binding site" evidence="9">
    <location>
        <position position="100"/>
    </location>
    <ligand>
        <name>Mg(2+)</name>
        <dbReference type="ChEBI" id="CHEBI:18420"/>
        <label>2</label>
    </ligand>
</feature>
<evidence type="ECO:0000256" key="7">
    <source>
        <dbReference type="ARBA" id="ARBA00022842"/>
    </source>
</evidence>
<evidence type="ECO:0000256" key="2">
    <source>
        <dbReference type="ARBA" id="ARBA00005289"/>
    </source>
</evidence>
<evidence type="ECO:0000256" key="10">
    <source>
        <dbReference type="PIRSR" id="PIRSR600760-2"/>
    </source>
</evidence>
<evidence type="ECO:0000313" key="11">
    <source>
        <dbReference type="EMBL" id="MDV5389605.1"/>
    </source>
</evidence>
<feature type="binding site" evidence="9">
    <location>
        <position position="222"/>
    </location>
    <ligand>
        <name>substrate</name>
    </ligand>
</feature>
<dbReference type="RefSeq" id="WP_224020788.1">
    <property type="nucleotide sequence ID" value="NZ_AP025014.1"/>
</dbReference>
<protein>
    <recommendedName>
        <fullName evidence="9">3'(2'),5'-bisphosphate nucleotidase CysQ</fullName>
        <ecNumber evidence="9">3.1.3.7</ecNumber>
    </recommendedName>
    <alternativeName>
        <fullName evidence="9">3'(2'),5-bisphosphonucleoside 3'(2')-phosphohydrolase</fullName>
    </alternativeName>
    <alternativeName>
        <fullName evidence="9">3'-phosphoadenosine 5'-phosphate phosphatase</fullName>
        <shortName evidence="9">PAP phosphatase</shortName>
    </alternativeName>
</protein>
<proteinExistence type="inferred from homology"/>
<evidence type="ECO:0000256" key="8">
    <source>
        <dbReference type="ARBA" id="ARBA00023136"/>
    </source>
</evidence>
<sequence length="268" mass="29255">MTDNTTIALHFSKADLLRLVNIAHAAGDAIMAIYAQEHIAVTQKSDESPVTAADLAAHRVIVTQLAEQFAGIAVMSEEAVDIPWDEREQWQTYWLIDPLDGTKEFIKRNGEFTVNIALIHQGEAIAGVVYAPVLNTTYYGAKHLGAWRQDGQQEQPLQGCKMPRQVPIVVGSRSHLSPDVADYLNNIGQHEMLSVGSSLKLCMLAEGKADLYPRLGPTSEWDTAAAQAVLESAGGKVVCYDSGLPLIYNQKPDILNPYFIATAPGWAK</sequence>
<dbReference type="GO" id="GO:0008441">
    <property type="term" value="F:3'(2'),5'-bisphosphate nucleotidase activity"/>
    <property type="evidence" value="ECO:0007669"/>
    <property type="project" value="UniProtKB-UniRule"/>
</dbReference>
<feature type="binding site" evidence="9">
    <location>
        <position position="77"/>
    </location>
    <ligand>
        <name>Mg(2+)</name>
        <dbReference type="ChEBI" id="CHEBI:18420"/>
        <label>1</label>
    </ligand>
</feature>
<dbReference type="PRINTS" id="PR00377">
    <property type="entry name" value="IMPHPHTASES"/>
</dbReference>
<evidence type="ECO:0000256" key="6">
    <source>
        <dbReference type="ARBA" id="ARBA00022801"/>
    </source>
</evidence>
<comment type="caution">
    <text evidence="11">The sequence shown here is derived from an EMBL/GenBank/DDBJ whole genome shotgun (WGS) entry which is preliminary data.</text>
</comment>
<keyword evidence="5 9" id="KW-0479">Metal-binding</keyword>
<dbReference type="PANTHER" id="PTHR43028">
    <property type="entry name" value="3'(2'),5'-BISPHOSPHATE NUCLEOTIDASE 1"/>
    <property type="match status" value="1"/>
</dbReference>
<dbReference type="InterPro" id="IPR050725">
    <property type="entry name" value="CysQ/Inositol_MonoPase"/>
</dbReference>
<comment type="catalytic activity">
    <reaction evidence="1 9">
        <text>adenosine 3',5'-bisphosphate + H2O = AMP + phosphate</text>
        <dbReference type="Rhea" id="RHEA:10040"/>
        <dbReference type="ChEBI" id="CHEBI:15377"/>
        <dbReference type="ChEBI" id="CHEBI:43474"/>
        <dbReference type="ChEBI" id="CHEBI:58343"/>
        <dbReference type="ChEBI" id="CHEBI:456215"/>
        <dbReference type="EC" id="3.1.3.7"/>
    </reaction>
</comment>
<dbReference type="AlphaFoldDB" id="A0AAE4TM27"/>
<keyword evidence="7 9" id="KW-0460">Magnesium</keyword>
<dbReference type="InterPro" id="IPR020550">
    <property type="entry name" value="Inositol_monophosphatase_CS"/>
</dbReference>
<accession>A0AAE4TM27</accession>
<dbReference type="InterPro" id="IPR000760">
    <property type="entry name" value="Inositol_monophosphatase-like"/>
</dbReference>
<feature type="binding site" evidence="10">
    <location>
        <position position="99"/>
    </location>
    <ligand>
        <name>Mg(2+)</name>
        <dbReference type="ChEBI" id="CHEBI:18420"/>
        <label>1</label>
        <note>catalytic</note>
    </ligand>
</feature>
<dbReference type="SUPFAM" id="SSF56655">
    <property type="entry name" value="Carbohydrate phosphatase"/>
    <property type="match status" value="1"/>
</dbReference>
<feature type="binding site" evidence="9">
    <location>
        <position position="97"/>
    </location>
    <ligand>
        <name>Mg(2+)</name>
        <dbReference type="ChEBI" id="CHEBI:18420"/>
        <label>2</label>
    </ligand>
</feature>
<feature type="binding site" evidence="9">
    <location>
        <position position="99"/>
    </location>
    <ligand>
        <name>Mg(2+)</name>
        <dbReference type="ChEBI" id="CHEBI:18420"/>
        <label>1</label>
    </ligand>
</feature>
<feature type="binding site" evidence="10">
    <location>
        <position position="77"/>
    </location>
    <ligand>
        <name>Mg(2+)</name>
        <dbReference type="ChEBI" id="CHEBI:18420"/>
        <label>1</label>
        <note>catalytic</note>
    </ligand>
</feature>
<comment type="subcellular location">
    <subcellularLocation>
        <location evidence="9">Cell inner membrane</location>
        <topology evidence="9">Peripheral membrane protein</topology>
        <orientation evidence="9">Cytoplasmic side</orientation>
    </subcellularLocation>
</comment>
<dbReference type="GO" id="GO:0000103">
    <property type="term" value="P:sulfate assimilation"/>
    <property type="evidence" value="ECO:0007669"/>
    <property type="project" value="TreeGrafter"/>
</dbReference>
<comment type="similarity">
    <text evidence="2 9">Belongs to the inositol monophosphatase superfamily. CysQ family.</text>
</comment>
<dbReference type="EMBL" id="JASGOQ010000001">
    <property type="protein sequence ID" value="MDV5389605.1"/>
    <property type="molecule type" value="Genomic_DNA"/>
</dbReference>
<dbReference type="Gene3D" id="3.30.540.10">
    <property type="entry name" value="Fructose-1,6-Bisphosphatase, subunit A, domain 1"/>
    <property type="match status" value="1"/>
</dbReference>
<comment type="cofactor">
    <cofactor evidence="9 10">
        <name>Mg(2+)</name>
        <dbReference type="ChEBI" id="CHEBI:18420"/>
    </cofactor>
</comment>
<evidence type="ECO:0000256" key="9">
    <source>
        <dbReference type="HAMAP-Rule" id="MF_02095"/>
    </source>
</evidence>
<feature type="binding site" evidence="9">
    <location>
        <position position="222"/>
    </location>
    <ligand>
        <name>Mg(2+)</name>
        <dbReference type="ChEBI" id="CHEBI:18420"/>
        <label>2</label>
    </ligand>
</feature>
<dbReference type="FunFam" id="3.30.540.10:FF:000007">
    <property type="entry name" value="3'(2'),5'-bisphosphate nucleotidase CysQ"/>
    <property type="match status" value="1"/>
</dbReference>
<feature type="binding site" evidence="9">
    <location>
        <position position="97"/>
    </location>
    <ligand>
        <name>Mg(2+)</name>
        <dbReference type="ChEBI" id="CHEBI:18420"/>
        <label>1</label>
    </ligand>
</feature>
<reference evidence="11" key="1">
    <citation type="submission" date="2023-05" db="EMBL/GenBank/DDBJ databases">
        <title>Colonisation of extended spectrum b-lactamase- and carbapenemase-producing bacteria on hospital surfaces from low- and middle-income countries.</title>
        <authorList>
            <person name="Nieto-Rosado M."/>
            <person name="Sands K."/>
            <person name="Iregbu K."/>
            <person name="Zahra R."/>
            <person name="Mazarati J.B."/>
            <person name="Mehtar S."/>
            <person name="Barnards-Group B."/>
            <person name="Walsh T.R."/>
        </authorList>
    </citation>
    <scope>NUCLEOTIDE SEQUENCE</scope>
    <source>
        <strain evidence="11">PP-E493</strain>
    </source>
</reference>
<dbReference type="PROSITE" id="PS00629">
    <property type="entry name" value="IMP_1"/>
    <property type="match status" value="1"/>
</dbReference>
<dbReference type="InterPro" id="IPR006240">
    <property type="entry name" value="CysQ"/>
</dbReference>
<comment type="function">
    <text evidence="9">Converts adenosine-3',5'-bisphosphate (PAP) to AMP.</text>
</comment>
<dbReference type="PANTHER" id="PTHR43028:SF5">
    <property type="entry name" value="3'(2'),5'-BISPHOSPHATE NUCLEOTIDASE 1"/>
    <property type="match status" value="1"/>
</dbReference>
<dbReference type="GO" id="GO:0005886">
    <property type="term" value="C:plasma membrane"/>
    <property type="evidence" value="ECO:0007669"/>
    <property type="project" value="UniProtKB-SubCell"/>
</dbReference>
<evidence type="ECO:0000256" key="4">
    <source>
        <dbReference type="ARBA" id="ARBA00022519"/>
    </source>
</evidence>
<dbReference type="Proteomes" id="UP001187859">
    <property type="component" value="Unassembled WGS sequence"/>
</dbReference>
<dbReference type="Pfam" id="PF00459">
    <property type="entry name" value="Inositol_P"/>
    <property type="match status" value="1"/>
</dbReference>
<feature type="binding site" evidence="9">
    <location>
        <position position="77"/>
    </location>
    <ligand>
        <name>substrate</name>
    </ligand>
</feature>
<keyword evidence="6 9" id="KW-0378">Hydrolase</keyword>
<dbReference type="Gene3D" id="3.40.190.80">
    <property type="match status" value="1"/>
</dbReference>
<dbReference type="EC" id="3.1.3.7" evidence="9"/>
<feature type="binding site" evidence="10">
    <location>
        <position position="97"/>
    </location>
    <ligand>
        <name>Mg(2+)</name>
        <dbReference type="ChEBI" id="CHEBI:18420"/>
        <label>1</label>
        <note>catalytic</note>
    </ligand>
</feature>
<dbReference type="PROSITE" id="PS00630">
    <property type="entry name" value="IMP_2"/>
    <property type="match status" value="1"/>
</dbReference>
<dbReference type="HAMAP" id="MF_02095">
    <property type="entry name" value="CysQ"/>
    <property type="match status" value="1"/>
</dbReference>
<feature type="binding site" evidence="10">
    <location>
        <position position="100"/>
    </location>
    <ligand>
        <name>Mg(2+)</name>
        <dbReference type="ChEBI" id="CHEBI:18420"/>
        <label>1</label>
        <note>catalytic</note>
    </ligand>
</feature>
<dbReference type="GO" id="GO:0050427">
    <property type="term" value="P:3'-phosphoadenosine 5'-phosphosulfate metabolic process"/>
    <property type="evidence" value="ECO:0007669"/>
    <property type="project" value="TreeGrafter"/>
</dbReference>
<evidence type="ECO:0000256" key="1">
    <source>
        <dbReference type="ARBA" id="ARBA00001625"/>
    </source>
</evidence>
<gene>
    <name evidence="9 11" type="primary">cysQ</name>
    <name evidence="11" type="ORF">QM089_04805</name>
</gene>
<evidence type="ECO:0000256" key="5">
    <source>
        <dbReference type="ARBA" id="ARBA00022723"/>
    </source>
</evidence>
<keyword evidence="4 9" id="KW-0997">Cell inner membrane</keyword>
<dbReference type="CDD" id="cd01638">
    <property type="entry name" value="CysQ"/>
    <property type="match status" value="1"/>
</dbReference>
<name>A0AAE4TM27_9GAMM</name>
<organism evidence="11 12">
    <name type="scientific">Shewanella xiamenensis</name>
    <dbReference type="NCBI Taxonomy" id="332186"/>
    <lineage>
        <taxon>Bacteria</taxon>
        <taxon>Pseudomonadati</taxon>
        <taxon>Pseudomonadota</taxon>
        <taxon>Gammaproteobacteria</taxon>
        <taxon>Alteromonadales</taxon>
        <taxon>Shewanellaceae</taxon>
        <taxon>Shewanella</taxon>
    </lineage>
</organism>
<dbReference type="GO" id="GO:0046854">
    <property type="term" value="P:phosphatidylinositol phosphate biosynthetic process"/>
    <property type="evidence" value="ECO:0007669"/>
    <property type="project" value="InterPro"/>
</dbReference>
<feature type="binding site" evidence="10">
    <location>
        <position position="222"/>
    </location>
    <ligand>
        <name>Mg(2+)</name>
        <dbReference type="ChEBI" id="CHEBI:18420"/>
        <label>1</label>
        <note>catalytic</note>
    </ligand>
</feature>
<evidence type="ECO:0000313" key="12">
    <source>
        <dbReference type="Proteomes" id="UP001187859"/>
    </source>
</evidence>
<feature type="binding site" evidence="9">
    <location>
        <begin position="99"/>
        <end position="102"/>
    </location>
    <ligand>
        <name>substrate</name>
    </ligand>
</feature>